<dbReference type="AlphaFoldDB" id="A0A4Y2VSJ1"/>
<keyword evidence="2" id="KW-1185">Reference proteome</keyword>
<name>A0A4Y2VSJ1_ARAVE</name>
<organism evidence="1 2">
    <name type="scientific">Araneus ventricosus</name>
    <name type="common">Orbweaver spider</name>
    <name type="synonym">Epeira ventricosa</name>
    <dbReference type="NCBI Taxonomy" id="182803"/>
    <lineage>
        <taxon>Eukaryota</taxon>
        <taxon>Metazoa</taxon>
        <taxon>Ecdysozoa</taxon>
        <taxon>Arthropoda</taxon>
        <taxon>Chelicerata</taxon>
        <taxon>Arachnida</taxon>
        <taxon>Araneae</taxon>
        <taxon>Araneomorphae</taxon>
        <taxon>Entelegynae</taxon>
        <taxon>Araneoidea</taxon>
        <taxon>Araneidae</taxon>
        <taxon>Araneus</taxon>
    </lineage>
</organism>
<sequence length="94" mass="10744">MNCDEDEDDEDGNDRYAEINKSSCCSLFQDLFGKYQQVGKTRPSGYLGRINRHRFGTNIKDTQNTQKKEPPVCIQMGKAQAQAQDNTPVKSRRQ</sequence>
<dbReference type="Proteomes" id="UP000499080">
    <property type="component" value="Unassembled WGS sequence"/>
</dbReference>
<dbReference type="EMBL" id="BGPR01050913">
    <property type="protein sequence ID" value="GBO27865.1"/>
    <property type="molecule type" value="Genomic_DNA"/>
</dbReference>
<comment type="caution">
    <text evidence="1">The sequence shown here is derived from an EMBL/GenBank/DDBJ whole genome shotgun (WGS) entry which is preliminary data.</text>
</comment>
<evidence type="ECO:0000313" key="2">
    <source>
        <dbReference type="Proteomes" id="UP000499080"/>
    </source>
</evidence>
<proteinExistence type="predicted"/>
<reference evidence="1 2" key="1">
    <citation type="journal article" date="2019" name="Sci. Rep.">
        <title>Orb-weaving spider Araneus ventricosus genome elucidates the spidroin gene catalogue.</title>
        <authorList>
            <person name="Kono N."/>
            <person name="Nakamura H."/>
            <person name="Ohtoshi R."/>
            <person name="Moran D.A.P."/>
            <person name="Shinohara A."/>
            <person name="Yoshida Y."/>
            <person name="Fujiwara M."/>
            <person name="Mori M."/>
            <person name="Tomita M."/>
            <person name="Arakawa K."/>
        </authorList>
    </citation>
    <scope>NUCLEOTIDE SEQUENCE [LARGE SCALE GENOMIC DNA]</scope>
</reference>
<evidence type="ECO:0000313" key="1">
    <source>
        <dbReference type="EMBL" id="GBO27865.1"/>
    </source>
</evidence>
<gene>
    <name evidence="1" type="ORF">AVEN_243370_1</name>
</gene>
<protein>
    <submittedName>
        <fullName evidence="1">Uncharacterized protein</fullName>
    </submittedName>
</protein>
<accession>A0A4Y2VSJ1</accession>